<sequence length="230" mass="26123">MKPKIPIICHYRINFESAWLVRGTSNQQGGVDAGYLTDFLGRPYLPGSTMKGKIRDSFNRLLSIRPEWAMYRQFLFGSAGQNTGQVYFHDGLLDMEQIDTAELSEIYTRVSMDRYRKTVKDTAVITEKTVKPFLPLAGTIETYVQEEELEGIGLILLLCLLDIKSIGSGASIGRGRVTMRYGAPSDQANAAEETSYCWLETKQNDEPITWSLHQVESLIQKETERQVRER</sequence>
<feature type="domain" description="CRISPR type III-associated protein" evidence="2">
    <location>
        <begin position="17"/>
        <end position="177"/>
    </location>
</feature>
<accession>A0A1Y0IP47</accession>
<reference evidence="4" key="1">
    <citation type="submission" date="2017-05" db="EMBL/GenBank/DDBJ databases">
        <authorList>
            <person name="Sung H."/>
        </authorList>
    </citation>
    <scope>NUCLEOTIDE SEQUENCE [LARGE SCALE GENOMIC DNA]</scope>
    <source>
        <strain evidence="4">AR23208</strain>
    </source>
</reference>
<keyword evidence="4" id="KW-1185">Reference proteome</keyword>
<dbReference type="InterPro" id="IPR005537">
    <property type="entry name" value="RAMP_III_fam"/>
</dbReference>
<evidence type="ECO:0000313" key="3">
    <source>
        <dbReference type="EMBL" id="ARU61769.1"/>
    </source>
</evidence>
<dbReference type="CDD" id="cd09726">
    <property type="entry name" value="RAMP_I_III"/>
    <property type="match status" value="1"/>
</dbReference>
<dbReference type="GO" id="GO:0051607">
    <property type="term" value="P:defense response to virus"/>
    <property type="evidence" value="ECO:0007669"/>
    <property type="project" value="UniProtKB-KW"/>
</dbReference>
<dbReference type="RefSeq" id="WP_087457139.1">
    <property type="nucleotide sequence ID" value="NZ_CP021434.1"/>
</dbReference>
<dbReference type="PANTHER" id="PTHR35579:SF3">
    <property type="entry name" value="CRISPR SYSTEM CMS ENDORIBONUCLEASE CSM3"/>
    <property type="match status" value="1"/>
</dbReference>
<name>A0A1Y0IP47_9BACL</name>
<evidence type="ECO:0000259" key="2">
    <source>
        <dbReference type="Pfam" id="PF03787"/>
    </source>
</evidence>
<gene>
    <name evidence="3" type="ORF">CBW65_12585</name>
</gene>
<keyword evidence="1" id="KW-0051">Antiviral defense</keyword>
<protein>
    <recommendedName>
        <fullName evidence="2">CRISPR type III-associated protein domain-containing protein</fullName>
    </recommendedName>
</protein>
<dbReference type="Proteomes" id="UP000195437">
    <property type="component" value="Chromosome"/>
</dbReference>
<dbReference type="Pfam" id="PF03787">
    <property type="entry name" value="RAMPs"/>
    <property type="match status" value="1"/>
</dbReference>
<evidence type="ECO:0000313" key="4">
    <source>
        <dbReference type="Proteomes" id="UP000195437"/>
    </source>
</evidence>
<dbReference type="OrthoDB" id="1063910at2"/>
<dbReference type="PANTHER" id="PTHR35579">
    <property type="entry name" value="CRISPR SYSTEM CMS ENDORIBONUCLEASE CSM3"/>
    <property type="match status" value="1"/>
</dbReference>
<dbReference type="KEGG" id="tum:CBW65_12585"/>
<evidence type="ECO:0000256" key="1">
    <source>
        <dbReference type="ARBA" id="ARBA00023118"/>
    </source>
</evidence>
<proteinExistence type="predicted"/>
<organism evidence="3 4">
    <name type="scientific">Tumebacillus avium</name>
    <dbReference type="NCBI Taxonomy" id="1903704"/>
    <lineage>
        <taxon>Bacteria</taxon>
        <taxon>Bacillati</taxon>
        <taxon>Bacillota</taxon>
        <taxon>Bacilli</taxon>
        <taxon>Bacillales</taxon>
        <taxon>Alicyclobacillaceae</taxon>
        <taxon>Tumebacillus</taxon>
    </lineage>
</organism>
<dbReference type="EMBL" id="CP021434">
    <property type="protein sequence ID" value="ARU61769.1"/>
    <property type="molecule type" value="Genomic_DNA"/>
</dbReference>
<dbReference type="AlphaFoldDB" id="A0A1Y0IP47"/>
<dbReference type="InterPro" id="IPR052216">
    <property type="entry name" value="CRISPR_Csm3_endoribonuclease"/>
</dbReference>